<evidence type="ECO:0000313" key="7">
    <source>
        <dbReference type="EMBL" id="CAF3746807.1"/>
    </source>
</evidence>
<sequence>MSFSWSTPSIPSYPGIKPVATNSFADALKRLAEHVEEKNKINANNSGTSSLVQLSTDFPNRMHPSHVNNSMSPEQALRLYTQYIHETERREDIRRSYLRTYSGSDGSNINSSILNRRLDVNDPYRFMAPRLSGPFHPSSYFPSLTQQTRMPPPPPSTFLFSNIKTTDTLSRTPTQENTDKKSEQSLGSSKPKLKLFRPYDLDSPNSNSHQTPPSSPSVTKKSTPSPTILSNPDESQTTTTSFGKEKQLFNSLGLVQQSTDLISETSSSTTSEESSSIETVSSQQDNHSDKSHSNIKDSSLSVTFKRKSTFSSNTKQSSNRKQSKIDPIQNTSE</sequence>
<dbReference type="EMBL" id="CAJOAY010000849">
    <property type="protein sequence ID" value="CAF3746807.1"/>
    <property type="molecule type" value="Genomic_DNA"/>
</dbReference>
<gene>
    <name evidence="2" type="ORF">IZO911_LOCUS37047</name>
    <name evidence="3" type="ORF">JYZ213_LOCUS36157</name>
    <name evidence="6" type="ORF">KXQ929_LOCUS10610</name>
    <name evidence="7" type="ORF">OKA104_LOCUS15443</name>
    <name evidence="5" type="ORF">OXD698_LOCUS8132</name>
    <name evidence="4" type="ORF">VCS650_LOCUS35609</name>
</gene>
<feature type="region of interest" description="Disordered" evidence="1">
    <location>
        <begin position="261"/>
        <end position="333"/>
    </location>
</feature>
<feature type="compositionally biased region" description="Polar residues" evidence="1">
    <location>
        <begin position="228"/>
        <end position="240"/>
    </location>
</feature>
<dbReference type="EMBL" id="CAJNON010000815">
    <property type="protein sequence ID" value="CAF1384788.1"/>
    <property type="molecule type" value="Genomic_DNA"/>
</dbReference>
<feature type="compositionally biased region" description="Low complexity" evidence="1">
    <location>
        <begin position="263"/>
        <end position="282"/>
    </location>
</feature>
<evidence type="ECO:0000313" key="8">
    <source>
        <dbReference type="Proteomes" id="UP000663891"/>
    </source>
</evidence>
<proteinExistence type="predicted"/>
<evidence type="ECO:0000313" key="4">
    <source>
        <dbReference type="EMBL" id="CAF1384788.1"/>
    </source>
</evidence>
<comment type="caution">
    <text evidence="4">The sequence shown here is derived from an EMBL/GenBank/DDBJ whole genome shotgun (WGS) entry which is preliminary data.</text>
</comment>
<feature type="compositionally biased region" description="Polar residues" evidence="1">
    <location>
        <begin position="309"/>
        <end position="320"/>
    </location>
</feature>
<dbReference type="EMBL" id="CAJOAZ010000386">
    <property type="protein sequence ID" value="CAF3634679.1"/>
    <property type="molecule type" value="Genomic_DNA"/>
</dbReference>
<organism evidence="4 8">
    <name type="scientific">Adineta steineri</name>
    <dbReference type="NCBI Taxonomy" id="433720"/>
    <lineage>
        <taxon>Eukaryota</taxon>
        <taxon>Metazoa</taxon>
        <taxon>Spiralia</taxon>
        <taxon>Gnathifera</taxon>
        <taxon>Rotifera</taxon>
        <taxon>Eurotatoria</taxon>
        <taxon>Bdelloidea</taxon>
        <taxon>Adinetida</taxon>
        <taxon>Adinetidae</taxon>
        <taxon>Adineta</taxon>
    </lineage>
</organism>
<dbReference type="OrthoDB" id="10024415at2759"/>
<dbReference type="EMBL" id="CAJNOE010000905">
    <property type="protein sequence ID" value="CAF1356146.1"/>
    <property type="molecule type" value="Genomic_DNA"/>
</dbReference>
<evidence type="ECO:0000313" key="2">
    <source>
        <dbReference type="EMBL" id="CAF1356146.1"/>
    </source>
</evidence>
<evidence type="ECO:0000313" key="5">
    <source>
        <dbReference type="EMBL" id="CAF3634679.1"/>
    </source>
</evidence>
<feature type="compositionally biased region" description="Low complexity" evidence="1">
    <location>
        <begin position="216"/>
        <end position="227"/>
    </location>
</feature>
<evidence type="ECO:0000313" key="3">
    <source>
        <dbReference type="EMBL" id="CAF1371646.1"/>
    </source>
</evidence>
<feature type="compositionally biased region" description="Basic and acidic residues" evidence="1">
    <location>
        <begin position="286"/>
        <end position="295"/>
    </location>
</feature>
<dbReference type="AlphaFoldDB" id="A0A815JP01"/>
<evidence type="ECO:0000256" key="1">
    <source>
        <dbReference type="SAM" id="MobiDB-lite"/>
    </source>
</evidence>
<dbReference type="Proteomes" id="UP000663891">
    <property type="component" value="Unassembled WGS sequence"/>
</dbReference>
<protein>
    <submittedName>
        <fullName evidence="4">Uncharacterized protein</fullName>
    </submittedName>
</protein>
<dbReference type="Proteomes" id="UP000663844">
    <property type="component" value="Unassembled WGS sequence"/>
</dbReference>
<feature type="region of interest" description="Disordered" evidence="1">
    <location>
        <begin position="135"/>
        <end position="240"/>
    </location>
</feature>
<dbReference type="Proteomes" id="UP000663860">
    <property type="component" value="Unassembled WGS sequence"/>
</dbReference>
<dbReference type="Proteomes" id="UP000663868">
    <property type="component" value="Unassembled WGS sequence"/>
</dbReference>
<dbReference type="Proteomes" id="UP000663881">
    <property type="component" value="Unassembled WGS sequence"/>
</dbReference>
<feature type="compositionally biased region" description="Polar residues" evidence="1">
    <location>
        <begin position="140"/>
        <end position="149"/>
    </location>
</feature>
<dbReference type="Proteomes" id="UP000663845">
    <property type="component" value="Unassembled WGS sequence"/>
</dbReference>
<dbReference type="EMBL" id="CAJOBB010000506">
    <property type="protein sequence ID" value="CAF3694748.1"/>
    <property type="molecule type" value="Genomic_DNA"/>
</dbReference>
<accession>A0A815JP01</accession>
<dbReference type="EMBL" id="CAJNOG010000855">
    <property type="protein sequence ID" value="CAF1371646.1"/>
    <property type="molecule type" value="Genomic_DNA"/>
</dbReference>
<evidence type="ECO:0000313" key="6">
    <source>
        <dbReference type="EMBL" id="CAF3694748.1"/>
    </source>
</evidence>
<reference evidence="4" key="1">
    <citation type="submission" date="2021-02" db="EMBL/GenBank/DDBJ databases">
        <authorList>
            <person name="Nowell W R."/>
        </authorList>
    </citation>
    <scope>NUCLEOTIDE SEQUENCE</scope>
</reference>
<name>A0A815JP01_9BILA</name>
<feature type="compositionally biased region" description="Polar residues" evidence="1">
    <location>
        <begin position="158"/>
        <end position="176"/>
    </location>
</feature>